<proteinExistence type="predicted"/>
<sequence>MVPAEPMLISPRSECIEDRKLQQTAVSNSKNSIRTCIIRYSVWGRKKEMKKKGDGNARRERGPSAQHPLRKFLARTRTRRGSIQYEAGCAVATGRLWVGVGCEVGLHEGEEELGMWTAPKMLEVADQALSGPHCQELPDHTCPRFAPSNQATLPSHRGSLSQGPASTPICRWRLARREGIRGWWWPSTSAPIPLRMELWEGGAVVVGSGVIDNMVEMEEGNDGVAEGGMH</sequence>
<dbReference type="HOGENOM" id="CLU_1206494_0_0_1"/>
<name>A0A0E0QK08_ORYRU</name>
<reference evidence="2" key="1">
    <citation type="submission" date="2013-06" db="EMBL/GenBank/DDBJ databases">
        <authorList>
            <person name="Zhao Q."/>
        </authorList>
    </citation>
    <scope>NUCLEOTIDE SEQUENCE</scope>
    <source>
        <strain evidence="2">cv. W1943</strain>
    </source>
</reference>
<protein>
    <submittedName>
        <fullName evidence="1">Uncharacterized protein</fullName>
    </submittedName>
</protein>
<organism evidence="1 2">
    <name type="scientific">Oryza rufipogon</name>
    <name type="common">Brownbeard rice</name>
    <name type="synonym">Asian wild rice</name>
    <dbReference type="NCBI Taxonomy" id="4529"/>
    <lineage>
        <taxon>Eukaryota</taxon>
        <taxon>Viridiplantae</taxon>
        <taxon>Streptophyta</taxon>
        <taxon>Embryophyta</taxon>
        <taxon>Tracheophyta</taxon>
        <taxon>Spermatophyta</taxon>
        <taxon>Magnoliopsida</taxon>
        <taxon>Liliopsida</taxon>
        <taxon>Poales</taxon>
        <taxon>Poaceae</taxon>
        <taxon>BOP clade</taxon>
        <taxon>Oryzoideae</taxon>
        <taxon>Oryzeae</taxon>
        <taxon>Oryzinae</taxon>
        <taxon>Oryza</taxon>
    </lineage>
</organism>
<dbReference type="Proteomes" id="UP000008022">
    <property type="component" value="Unassembled WGS sequence"/>
</dbReference>
<reference evidence="1" key="2">
    <citation type="submission" date="2015-06" db="UniProtKB">
        <authorList>
            <consortium name="EnsemblPlants"/>
        </authorList>
    </citation>
    <scope>IDENTIFICATION</scope>
</reference>
<keyword evidence="2" id="KW-1185">Reference proteome</keyword>
<accession>A0A0E0QK08</accession>
<dbReference type="EnsemblPlants" id="ORUFI08G19460.1">
    <property type="protein sequence ID" value="ORUFI08G19460.1"/>
    <property type="gene ID" value="ORUFI08G19460"/>
</dbReference>
<dbReference type="AlphaFoldDB" id="A0A0E0QK08"/>
<dbReference type="Gramene" id="ORUFI08G19460.1">
    <property type="protein sequence ID" value="ORUFI08G19460.1"/>
    <property type="gene ID" value="ORUFI08G19460"/>
</dbReference>
<evidence type="ECO:0000313" key="2">
    <source>
        <dbReference type="Proteomes" id="UP000008022"/>
    </source>
</evidence>
<evidence type="ECO:0000313" key="1">
    <source>
        <dbReference type="EnsemblPlants" id="ORUFI08G19460.1"/>
    </source>
</evidence>
<dbReference type="OMA" id="NSIRTCI"/>